<gene>
    <name evidence="1" type="ORF">NEF87_000143</name>
</gene>
<dbReference type="EMBL" id="CP104013">
    <property type="protein sequence ID" value="UYP43858.1"/>
    <property type="molecule type" value="Genomic_DNA"/>
</dbReference>
<evidence type="ECO:0000313" key="1">
    <source>
        <dbReference type="EMBL" id="UYP43858.1"/>
    </source>
</evidence>
<evidence type="ECO:0000313" key="2">
    <source>
        <dbReference type="Proteomes" id="UP001208689"/>
    </source>
</evidence>
<dbReference type="Pfam" id="PF12675">
    <property type="entry name" value="DUF3795"/>
    <property type="match status" value="1"/>
</dbReference>
<reference evidence="1" key="1">
    <citation type="submission" date="2022-09" db="EMBL/GenBank/DDBJ databases">
        <title>Actin cytoskeleton and complex cell architecture in an #Asgard archaeon.</title>
        <authorList>
            <person name="Ponce Toledo R.I."/>
            <person name="Schleper C."/>
            <person name="Rodrigues Oliveira T."/>
            <person name="Wollweber F."/>
            <person name="Xu J."/>
            <person name="Rittmann S."/>
            <person name="Klingl A."/>
            <person name="Pilhofer M."/>
        </authorList>
    </citation>
    <scope>NUCLEOTIDE SEQUENCE</scope>
    <source>
        <strain evidence="1">B-35</strain>
    </source>
</reference>
<evidence type="ECO:0008006" key="3">
    <source>
        <dbReference type="Google" id="ProtNLM"/>
    </source>
</evidence>
<accession>A0ABY6HK23</accession>
<dbReference type="InterPro" id="IPR024227">
    <property type="entry name" value="DUF3795"/>
</dbReference>
<keyword evidence="2" id="KW-1185">Reference proteome</keyword>
<sequence>MNKKNIRETKIEELFCQCGMFCGLCTSYLSYKYQIPRRRGIISYCLGCRPRDKQCSWIKKKCEYPQKNEIKYCYECPNYPCSLIDKICDGYNSTGKYRFDFKENLKIIQNYGYEKAISYLKKDHSCEKCGEILCIHNNLCYNCDKDTLATMKNYKNDQ</sequence>
<dbReference type="Proteomes" id="UP001208689">
    <property type="component" value="Chromosome"/>
</dbReference>
<protein>
    <recommendedName>
        <fullName evidence="3">DUF3795 domain-containing protein</fullName>
    </recommendedName>
</protein>
<name>A0ABY6HK23_9ARCH</name>
<organism evidence="1 2">
    <name type="scientific">Candidatus Lokiarchaeum ossiferum</name>
    <dbReference type="NCBI Taxonomy" id="2951803"/>
    <lineage>
        <taxon>Archaea</taxon>
        <taxon>Promethearchaeati</taxon>
        <taxon>Promethearchaeota</taxon>
        <taxon>Promethearchaeia</taxon>
        <taxon>Promethearchaeales</taxon>
        <taxon>Promethearchaeaceae</taxon>
        <taxon>Candidatus Lokiarchaeum</taxon>
    </lineage>
</organism>
<proteinExistence type="predicted"/>